<accession>A0AAU7PFC7</accession>
<evidence type="ECO:0000256" key="1">
    <source>
        <dbReference type="SAM" id="Coils"/>
    </source>
</evidence>
<reference evidence="2" key="1">
    <citation type="submission" date="2024-05" db="EMBL/GenBank/DDBJ databases">
        <title>Isolation and characterization of the novel Burkholderia jumbo bacteriophage Surprise13.</title>
        <authorList>
            <person name="Supina B.S.I."/>
            <person name="Dennis J."/>
        </authorList>
    </citation>
    <scope>NUCLEOTIDE SEQUENCE</scope>
</reference>
<dbReference type="EMBL" id="PP856017">
    <property type="protein sequence ID" value="XBS47577.1"/>
    <property type="molecule type" value="Genomic_DNA"/>
</dbReference>
<proteinExistence type="predicted"/>
<name>A0AAU7PFC7_9VIRU</name>
<feature type="coiled-coil region" evidence="1">
    <location>
        <begin position="46"/>
        <end position="73"/>
    </location>
</feature>
<keyword evidence="1" id="KW-0175">Coiled coil</keyword>
<sequence>MSKLQRAVEGQTIQFLPLPKIFNTLSADLPSGAVKLPNGDVAYWRLHRNLAELKKHRKNVKELTTKLAQALSSLVNSDSFKNHYGIAEAPSLPSESQLVTLFRNLLQLNTNRVDYSSVSHGRNKPLVESIQVPLGNLVFFNAIRGVQAGPKVPGIKGKLWLKEGSDADQAFSFTIVSPVVELADFIGPDRLQQEILNKIKINLPALAFNPKITFDDGQFTNFVAAGLQALGDKFNSQQGNSSKKDKKARGASSPVIRIDDAPLELVPANPASEVEQPVETPAVQQAFDAAVEEPSLTDAGGPLEPLLETPQGDAQYGIDPTEFVARDEQRAAELGTVVLAASVFEELSNEDKGVYLAAVERKIADPAEWPFVKQVLNSGILAEPYKNLNDTLDEGEKITQALYIARVIFQMTNDQYANIVGETDLAKA</sequence>
<protein>
    <submittedName>
        <fullName evidence="2">Uncharacterized protein</fullName>
    </submittedName>
</protein>
<gene>
    <name evidence="2" type="ORF">SURPRISE13_170</name>
</gene>
<evidence type="ECO:0000313" key="2">
    <source>
        <dbReference type="EMBL" id="XBS47577.1"/>
    </source>
</evidence>
<organism evidence="2">
    <name type="scientific">Burkholderia phage vB_BgluM-SURPRISE13</name>
    <dbReference type="NCBI Taxonomy" id="3159457"/>
    <lineage>
        <taxon>Viruses</taxon>
    </lineage>
</organism>